<sequence>MSKKYISVAQAANRLKVSVGTIYNYCRIGTLGYRCIQNQKKNTWQVDLESLELLEENSTYKSTLQVKKDNQYSLF</sequence>
<dbReference type="EMBL" id="NIRJ01000001">
    <property type="protein sequence ID" value="PHH97515.1"/>
    <property type="molecule type" value="Genomic_DNA"/>
</dbReference>
<dbReference type="AlphaFoldDB" id="A0A2C6ATG9"/>
<proteinExistence type="predicted"/>
<accession>A0A2C6ATG9</accession>
<dbReference type="InterPro" id="IPR041657">
    <property type="entry name" value="HTH_17"/>
</dbReference>
<comment type="caution">
    <text evidence="2">The sequence shown here is derived from an EMBL/GenBank/DDBJ whole genome shotgun (WGS) entry which is preliminary data.</text>
</comment>
<feature type="domain" description="Helix-turn-helix" evidence="1">
    <location>
        <begin position="5"/>
        <end position="52"/>
    </location>
</feature>
<dbReference type="RefSeq" id="WP_098979311.1">
    <property type="nucleotide sequence ID" value="NZ_NIRJ01000001.1"/>
</dbReference>
<dbReference type="Pfam" id="PF12728">
    <property type="entry name" value="HTH_17"/>
    <property type="match status" value="1"/>
</dbReference>
<organism evidence="2 3">
    <name type="scientific">Fusobacterium nucleatum subsp. polymorphum</name>
    <name type="common">Fusobacterium polymorphum</name>
    <dbReference type="NCBI Taxonomy" id="76857"/>
    <lineage>
        <taxon>Bacteria</taxon>
        <taxon>Fusobacteriati</taxon>
        <taxon>Fusobacteriota</taxon>
        <taxon>Fusobacteriia</taxon>
        <taxon>Fusobacteriales</taxon>
        <taxon>Fusobacteriaceae</taxon>
        <taxon>Fusobacterium</taxon>
    </lineage>
</organism>
<gene>
    <name evidence="2" type="ORF">CA840_09540</name>
</gene>
<dbReference type="SUPFAM" id="SSF46955">
    <property type="entry name" value="Putative DNA-binding domain"/>
    <property type="match status" value="1"/>
</dbReference>
<dbReference type="InterPro" id="IPR009061">
    <property type="entry name" value="DNA-bd_dom_put_sf"/>
</dbReference>
<keyword evidence="2" id="KW-0238">DNA-binding</keyword>
<evidence type="ECO:0000313" key="2">
    <source>
        <dbReference type="EMBL" id="PHH97515.1"/>
    </source>
</evidence>
<name>A0A2C6ATG9_FUSNP</name>
<evidence type="ECO:0000313" key="3">
    <source>
        <dbReference type="Proteomes" id="UP000225199"/>
    </source>
</evidence>
<dbReference type="Proteomes" id="UP000225199">
    <property type="component" value="Unassembled WGS sequence"/>
</dbReference>
<dbReference type="GO" id="GO:0003677">
    <property type="term" value="F:DNA binding"/>
    <property type="evidence" value="ECO:0007669"/>
    <property type="project" value="UniProtKB-KW"/>
</dbReference>
<protein>
    <submittedName>
        <fullName evidence="2">DNA-binding protein</fullName>
    </submittedName>
</protein>
<evidence type="ECO:0000259" key="1">
    <source>
        <dbReference type="Pfam" id="PF12728"/>
    </source>
</evidence>
<reference evidence="2 3" key="1">
    <citation type="submission" date="2017-06" db="EMBL/GenBank/DDBJ databases">
        <title>Draft genome sequence of Fusobacterium nucleatum subsp. polymorphum KCOM 1002 (=ChDC F175).</title>
        <authorList>
            <person name="Kook J.-K."/>
            <person name="Park S.-N."/>
            <person name="Lim Y.K."/>
            <person name="Roh H."/>
        </authorList>
    </citation>
    <scope>NUCLEOTIDE SEQUENCE [LARGE SCALE GENOMIC DNA]</scope>
    <source>
        <strain evidence="3">KCOM 1002 (ChDC F175)</strain>
    </source>
</reference>